<feature type="domain" description="Major facilitator superfamily (MFS) profile" evidence="6">
    <location>
        <begin position="23"/>
        <end position="437"/>
    </location>
</feature>
<dbReference type="CDD" id="cd17319">
    <property type="entry name" value="MFS_ExuT_GudP_like"/>
    <property type="match status" value="1"/>
</dbReference>
<feature type="transmembrane region" description="Helical" evidence="5">
    <location>
        <begin position="175"/>
        <end position="197"/>
    </location>
</feature>
<name>A0A160TID8_9ZZZZ</name>
<comment type="subcellular location">
    <subcellularLocation>
        <location evidence="1">Membrane</location>
        <topology evidence="1">Multi-pass membrane protein</topology>
    </subcellularLocation>
</comment>
<protein>
    <submittedName>
        <fullName evidence="7">Hexuronate transporter</fullName>
    </submittedName>
</protein>
<dbReference type="Pfam" id="PF07690">
    <property type="entry name" value="MFS_1"/>
    <property type="match status" value="1"/>
</dbReference>
<feature type="transmembrane region" description="Helical" evidence="5">
    <location>
        <begin position="251"/>
        <end position="271"/>
    </location>
</feature>
<keyword evidence="3 5" id="KW-1133">Transmembrane helix</keyword>
<feature type="transmembrane region" description="Helical" evidence="5">
    <location>
        <begin position="348"/>
        <end position="367"/>
    </location>
</feature>
<evidence type="ECO:0000256" key="3">
    <source>
        <dbReference type="ARBA" id="ARBA00022989"/>
    </source>
</evidence>
<organism evidence="7">
    <name type="scientific">hydrothermal vent metagenome</name>
    <dbReference type="NCBI Taxonomy" id="652676"/>
    <lineage>
        <taxon>unclassified sequences</taxon>
        <taxon>metagenomes</taxon>
        <taxon>ecological metagenomes</taxon>
    </lineage>
</organism>
<keyword evidence="4 5" id="KW-0472">Membrane</keyword>
<dbReference type="SUPFAM" id="SSF103473">
    <property type="entry name" value="MFS general substrate transporter"/>
    <property type="match status" value="1"/>
</dbReference>
<dbReference type="AlphaFoldDB" id="A0A160TID8"/>
<dbReference type="InterPro" id="IPR020846">
    <property type="entry name" value="MFS_dom"/>
</dbReference>
<feature type="transmembrane region" description="Helical" evidence="5">
    <location>
        <begin position="414"/>
        <end position="433"/>
    </location>
</feature>
<sequence length="448" mass="49069">MNATTSAEAPILPKPSGKVRWIVCGLLFAAVVLSYIDRLVLSVLKPDLAAQYHWTEQGYADLAVAFQLTYGIAYVIFGRLVDRVGAKIGYAIAVTLWTIGHMGHVLFTTTTGMMIARLTLAFGEAGTFPSALAAANEWFPKRERAFAIGIFNAGSNIGAIVTPLLVPIITIAFGWRWAFILTGLLTVIWLAAWLGFYNRPSKHPRVSPEELAFIESDPAQPEQVRVKRGFVESVVALVQDYRALFRHRQTWAYMAGRFLIDPVWWTFLFWLPDFFNKQYNVKMLEFGPPLVMIYLIADVGSVAGGWISSRLIGKGYSINRSRKTAMFFMALFALPIAFATAAPNMWVAAGLIGLACAAHQGFSANVYTIPGDLFPRWRAGSVIGLGGLAGAIGGALMAKYAGYILATVGSFQPIFILAACSYLLALLVVHLIVPRWEPAVLAHNEGNQ</sequence>
<dbReference type="GO" id="GO:0015134">
    <property type="term" value="F:hexuronate transmembrane transporter activity"/>
    <property type="evidence" value="ECO:0007669"/>
    <property type="project" value="TreeGrafter"/>
</dbReference>
<dbReference type="InterPro" id="IPR050382">
    <property type="entry name" value="MFS_Na/Anion_cotransporter"/>
</dbReference>
<dbReference type="Gene3D" id="1.20.1250.20">
    <property type="entry name" value="MFS general substrate transporter like domains"/>
    <property type="match status" value="2"/>
</dbReference>
<dbReference type="PANTHER" id="PTHR11662">
    <property type="entry name" value="SOLUTE CARRIER FAMILY 17"/>
    <property type="match status" value="1"/>
</dbReference>
<feature type="transmembrane region" description="Helical" evidence="5">
    <location>
        <begin position="291"/>
        <end position="312"/>
    </location>
</feature>
<dbReference type="PANTHER" id="PTHR11662:SF285">
    <property type="entry name" value="HEXURONATE TRANSPORTER"/>
    <property type="match status" value="1"/>
</dbReference>
<evidence type="ECO:0000313" key="7">
    <source>
        <dbReference type="EMBL" id="CUS44141.1"/>
    </source>
</evidence>
<reference evidence="7" key="1">
    <citation type="submission" date="2015-10" db="EMBL/GenBank/DDBJ databases">
        <authorList>
            <person name="Gilbert D.G."/>
        </authorList>
    </citation>
    <scope>NUCLEOTIDE SEQUENCE</scope>
</reference>
<feature type="transmembrane region" description="Helical" evidence="5">
    <location>
        <begin position="146"/>
        <end position="169"/>
    </location>
</feature>
<gene>
    <name evidence="7" type="ORF">MGWOODY_Smn3424</name>
</gene>
<feature type="transmembrane region" description="Helical" evidence="5">
    <location>
        <begin position="324"/>
        <end position="342"/>
    </location>
</feature>
<dbReference type="GO" id="GO:0016020">
    <property type="term" value="C:membrane"/>
    <property type="evidence" value="ECO:0007669"/>
    <property type="project" value="UniProtKB-SubCell"/>
</dbReference>
<evidence type="ECO:0000256" key="1">
    <source>
        <dbReference type="ARBA" id="ARBA00004141"/>
    </source>
</evidence>
<evidence type="ECO:0000256" key="4">
    <source>
        <dbReference type="ARBA" id="ARBA00023136"/>
    </source>
</evidence>
<evidence type="ECO:0000256" key="5">
    <source>
        <dbReference type="SAM" id="Phobius"/>
    </source>
</evidence>
<dbReference type="PROSITE" id="PS50850">
    <property type="entry name" value="MFS"/>
    <property type="match status" value="1"/>
</dbReference>
<feature type="transmembrane region" description="Helical" evidence="5">
    <location>
        <begin position="21"/>
        <end position="44"/>
    </location>
</feature>
<proteinExistence type="predicted"/>
<dbReference type="InterPro" id="IPR036259">
    <property type="entry name" value="MFS_trans_sf"/>
</dbReference>
<feature type="transmembrane region" description="Helical" evidence="5">
    <location>
        <begin position="64"/>
        <end position="81"/>
    </location>
</feature>
<evidence type="ECO:0000256" key="2">
    <source>
        <dbReference type="ARBA" id="ARBA00022692"/>
    </source>
</evidence>
<accession>A0A160TID8</accession>
<feature type="transmembrane region" description="Helical" evidence="5">
    <location>
        <begin position="379"/>
        <end position="402"/>
    </location>
</feature>
<dbReference type="InterPro" id="IPR011701">
    <property type="entry name" value="MFS"/>
</dbReference>
<evidence type="ECO:0000259" key="6">
    <source>
        <dbReference type="PROSITE" id="PS50850"/>
    </source>
</evidence>
<feature type="transmembrane region" description="Helical" evidence="5">
    <location>
        <begin position="113"/>
        <end position="134"/>
    </location>
</feature>
<keyword evidence="2 5" id="KW-0812">Transmembrane</keyword>
<dbReference type="EMBL" id="CZQE01000115">
    <property type="protein sequence ID" value="CUS44141.1"/>
    <property type="molecule type" value="Genomic_DNA"/>
</dbReference>
<feature type="transmembrane region" description="Helical" evidence="5">
    <location>
        <begin position="88"/>
        <end position="107"/>
    </location>
</feature>